<dbReference type="EMBL" id="JACOME010000001">
    <property type="protein sequence ID" value="MBC3845472.1"/>
    <property type="molecule type" value="Genomic_DNA"/>
</dbReference>
<dbReference type="SUPFAM" id="SSF56935">
    <property type="entry name" value="Porins"/>
    <property type="match status" value="1"/>
</dbReference>
<organism evidence="1 2">
    <name type="scientific">Winogradskyella echinorum</name>
    <dbReference type="NCBI Taxonomy" id="538189"/>
    <lineage>
        <taxon>Bacteria</taxon>
        <taxon>Pseudomonadati</taxon>
        <taxon>Bacteroidota</taxon>
        <taxon>Flavobacteriia</taxon>
        <taxon>Flavobacteriales</taxon>
        <taxon>Flavobacteriaceae</taxon>
        <taxon>Winogradskyella</taxon>
    </lineage>
</organism>
<dbReference type="Pfam" id="PF13715">
    <property type="entry name" value="CarbopepD_reg_2"/>
    <property type="match status" value="1"/>
</dbReference>
<gene>
    <name evidence="1" type="ORF">H6H04_03685</name>
</gene>
<dbReference type="Gene3D" id="2.60.40.1120">
    <property type="entry name" value="Carboxypeptidase-like, regulatory domain"/>
    <property type="match status" value="1"/>
</dbReference>
<dbReference type="Proteomes" id="UP000607435">
    <property type="component" value="Unassembled WGS sequence"/>
</dbReference>
<name>A0ABR6XY98_9FLAO</name>
<evidence type="ECO:0000313" key="1">
    <source>
        <dbReference type="EMBL" id="MBC3845472.1"/>
    </source>
</evidence>
<dbReference type="SUPFAM" id="SSF49464">
    <property type="entry name" value="Carboxypeptidase regulatory domain-like"/>
    <property type="match status" value="1"/>
</dbReference>
<dbReference type="InterPro" id="IPR008969">
    <property type="entry name" value="CarboxyPept-like_regulatory"/>
</dbReference>
<protein>
    <submittedName>
        <fullName evidence="1">TonB-dependent receptor</fullName>
    </submittedName>
</protein>
<sequence>MNDRFLNLIRKPNLSFRLNRTLKKIFLLSVWFSSVHLNSQILTGTVKDSLNNVLQNVNIIAEPIQDDYSLKFAITDHLGRYKLNLEKEVSYKISVSYIGFKKEELQILVDFKKKEYHFVLIVKTETLDEIIIDYKPTPILIKKDTITYKVSQFTNGKEFKMIDILEKLPGFEVEADGTVKVQGKDVSKVLVENKPFFGGSTKLAIENIPADALDKIEAIDNFNEVNFLKEVSDSNELIVNVKLKKDKKKFIFGDLEAGAEVANDNGFYILHAALFSYSQKKSLSFIGDLNTVGSRSFSFEDLMRFQNIKSNYTTKRNRTNNLLNVGGENTDVIETKSQFGAINLSFDLNPNVQVETYGIISKRSNSSLQESDIQYLQNDIFRTEERTFAIRNDEILAIGNLKINKTSTSNSRLIYNGQFQLVKPNNNNVLESVLDNQMRLFENNETTNNSRVNQFLEWHKKFDSKNITSVVIDHSYEDKAIENDWNSNVPILNSFVTYQPDDIYNLLQFKNFTNNNIDFLAKHYLVLNNLNHIYINIGNSLDVTKFETLDQQRLNDGSNVNLFTDEFSNQIRYTLNNFYLGLEYKLKIGKWENKFSVFSNFYSLNSKQRNTYKINTTLLEPIWNSQYDFNPRDNIKFEYKFSNKFPLANQLLEQFSILNYNSIYQGNALLRNERFHNATLNYTKSNLYKGLIIYVDAIYNKKIRSIRNSIQFIDIDNLVTPDIVDTPEINARLSGAIEKQINKFKLSFRPTFTWSEYLQVVNDESTLNNRNRQSMTLMLRTADKKLPRISAKYTKSFSQFSGLSNTSLESDRIYLSANIDFLNNFTFSTNYEMTSNKNQNNQTNSYQIANASVVYKKKNNPLSFELSAKNFLNNDVKIDNRFSDVLISNHRVFTLPRIVMLSIRYKL</sequence>
<accession>A0ABR6XY98</accession>
<comment type="caution">
    <text evidence="1">The sequence shown here is derived from an EMBL/GenBank/DDBJ whole genome shotgun (WGS) entry which is preliminary data.</text>
</comment>
<reference evidence="1 2" key="1">
    <citation type="submission" date="2020-08" db="EMBL/GenBank/DDBJ databases">
        <title>Winogradskyella ouciana sp. nov., isolated from the hadal seawater of the Mariana Trench.</title>
        <authorList>
            <person name="He X."/>
        </authorList>
    </citation>
    <scope>NUCLEOTIDE SEQUENCE [LARGE SCALE GENOMIC DNA]</scope>
    <source>
        <strain evidence="1 2">KCTC 22026</strain>
    </source>
</reference>
<keyword evidence="2" id="KW-1185">Reference proteome</keyword>
<proteinExistence type="predicted"/>
<evidence type="ECO:0000313" key="2">
    <source>
        <dbReference type="Proteomes" id="UP000607435"/>
    </source>
</evidence>
<dbReference type="RefSeq" id="WP_186844582.1">
    <property type="nucleotide sequence ID" value="NZ_JACOME010000001.1"/>
</dbReference>
<keyword evidence="1" id="KW-0675">Receptor</keyword>